<dbReference type="InterPro" id="IPR001233">
    <property type="entry name" value="RtcB"/>
</dbReference>
<keyword evidence="4" id="KW-0479">Metal-binding</keyword>
<dbReference type="GO" id="GO:0170057">
    <property type="term" value="F:RNA ligase (GTP) activity"/>
    <property type="evidence" value="ECO:0007669"/>
    <property type="project" value="UniProtKB-EC"/>
</dbReference>
<dbReference type="EC" id="6.5.1.8" evidence="2"/>
<dbReference type="GO" id="GO:0003909">
    <property type="term" value="F:DNA ligase activity"/>
    <property type="evidence" value="ECO:0007669"/>
    <property type="project" value="TreeGrafter"/>
</dbReference>
<dbReference type="InterPro" id="IPR036025">
    <property type="entry name" value="RtcB-like_sf"/>
</dbReference>
<evidence type="ECO:0000256" key="6">
    <source>
        <dbReference type="ARBA" id="ARBA00023134"/>
    </source>
</evidence>
<dbReference type="GO" id="GO:0042245">
    <property type="term" value="P:RNA repair"/>
    <property type="evidence" value="ECO:0007669"/>
    <property type="project" value="TreeGrafter"/>
</dbReference>
<evidence type="ECO:0000256" key="3">
    <source>
        <dbReference type="ARBA" id="ARBA00022598"/>
    </source>
</evidence>
<dbReference type="GO" id="GO:0006396">
    <property type="term" value="P:RNA processing"/>
    <property type="evidence" value="ECO:0007669"/>
    <property type="project" value="InterPro"/>
</dbReference>
<sequence>MIEIKGEYNTAKVFTDNLEPSSEGLIKALVNKKFCEGSKIRIMPDVHAGKGCVVGMTMTIKDKICPNFVGSDIGCGVTVIKIKLPKKSKNIDFNKLDKVIRKINQPSYLSIEEVDRYTLSRFITDLHCKDHISRERFIESFGTIGGGNHFIEIDKDSEGDYYISIHTGTGWVGNKVAEVYKEIAWNSCKDNGDVPYELAYLSGSDVGRYISDTIIMKELGSTNRMCIANLIIRKMGFEHNGICIDSVHNYFWHDGILRKGAVCAHPGEKLVIPINMRDGILICKGKGNPDWNYSAPHGAGRLYSRKDAKERFTLSQYKKSMDGIYSTCISRDTIDESPMAYKPIDEIIKAIEPTVEVVDIIKPVYSFKES</sequence>
<dbReference type="SUPFAM" id="SSF103365">
    <property type="entry name" value="Hypothetical protein PH1602"/>
    <property type="match status" value="1"/>
</dbReference>
<evidence type="ECO:0000256" key="7">
    <source>
        <dbReference type="ARBA" id="ARBA00023211"/>
    </source>
</evidence>
<comment type="cofactor">
    <cofactor evidence="1">
        <name>Mn(2+)</name>
        <dbReference type="ChEBI" id="CHEBI:29035"/>
    </cofactor>
</comment>
<name>A0A8S5PN56_9CAUD</name>
<accession>A0A8S5PN56</accession>
<evidence type="ECO:0000256" key="2">
    <source>
        <dbReference type="ARBA" id="ARBA00012726"/>
    </source>
</evidence>
<protein>
    <recommendedName>
        <fullName evidence="2">3'-phosphate/5'-hydroxy nucleic acid ligase</fullName>
        <ecNumber evidence="2">6.5.1.8</ecNumber>
    </recommendedName>
</protein>
<proteinExistence type="predicted"/>
<dbReference type="InterPro" id="IPR052915">
    <property type="entry name" value="RtcB-like"/>
</dbReference>
<keyword evidence="3 9" id="KW-0436">Ligase</keyword>
<comment type="catalytic activity">
    <reaction evidence="8">
        <text>a 3'-end 3'-phospho-ribonucleotide-RNA + a 5'-end dephospho-ribonucleoside-RNA + GTP = a ribonucleotidyl-ribonucleotide-RNA + GMP + diphosphate</text>
        <dbReference type="Rhea" id="RHEA:68076"/>
        <dbReference type="Rhea" id="RHEA-COMP:10463"/>
        <dbReference type="Rhea" id="RHEA-COMP:13936"/>
        <dbReference type="Rhea" id="RHEA-COMP:17355"/>
        <dbReference type="ChEBI" id="CHEBI:33019"/>
        <dbReference type="ChEBI" id="CHEBI:37565"/>
        <dbReference type="ChEBI" id="CHEBI:58115"/>
        <dbReference type="ChEBI" id="CHEBI:83062"/>
        <dbReference type="ChEBI" id="CHEBI:138284"/>
        <dbReference type="ChEBI" id="CHEBI:173118"/>
        <dbReference type="EC" id="6.5.1.8"/>
    </reaction>
</comment>
<dbReference type="GO" id="GO:0030145">
    <property type="term" value="F:manganese ion binding"/>
    <property type="evidence" value="ECO:0007669"/>
    <property type="project" value="TreeGrafter"/>
</dbReference>
<keyword evidence="5" id="KW-0547">Nucleotide-binding</keyword>
<evidence type="ECO:0000256" key="4">
    <source>
        <dbReference type="ARBA" id="ARBA00022723"/>
    </source>
</evidence>
<reference evidence="9" key="1">
    <citation type="journal article" date="2021" name="Proc. Natl. Acad. Sci. U.S.A.">
        <title>A Catalog of Tens of Thousands of Viruses from Human Metagenomes Reveals Hidden Associations with Chronic Diseases.</title>
        <authorList>
            <person name="Tisza M.J."/>
            <person name="Buck C.B."/>
        </authorList>
    </citation>
    <scope>NUCLEOTIDE SEQUENCE</scope>
    <source>
        <strain evidence="9">CtwwN25</strain>
    </source>
</reference>
<dbReference type="EMBL" id="BK015472">
    <property type="protein sequence ID" value="DAE08526.1"/>
    <property type="molecule type" value="Genomic_DNA"/>
</dbReference>
<evidence type="ECO:0000256" key="8">
    <source>
        <dbReference type="ARBA" id="ARBA00047746"/>
    </source>
</evidence>
<dbReference type="PANTHER" id="PTHR43749:SF2">
    <property type="entry name" value="RNA-SPLICING LIGASE RTCB"/>
    <property type="match status" value="1"/>
</dbReference>
<dbReference type="Gene3D" id="3.90.1860.10">
    <property type="entry name" value="tRNA-splicing ligase RtcB"/>
    <property type="match status" value="1"/>
</dbReference>
<dbReference type="Pfam" id="PF01139">
    <property type="entry name" value="RtcB"/>
    <property type="match status" value="2"/>
</dbReference>
<evidence type="ECO:0000256" key="5">
    <source>
        <dbReference type="ARBA" id="ARBA00022741"/>
    </source>
</evidence>
<keyword evidence="6" id="KW-0342">GTP-binding</keyword>
<organism evidence="9">
    <name type="scientific">Myoviridae sp. ctwwN25</name>
    <dbReference type="NCBI Taxonomy" id="2825209"/>
    <lineage>
        <taxon>Viruses</taxon>
        <taxon>Duplodnaviria</taxon>
        <taxon>Heunggongvirae</taxon>
        <taxon>Uroviricota</taxon>
        <taxon>Caudoviricetes</taxon>
    </lineage>
</organism>
<evidence type="ECO:0000313" key="9">
    <source>
        <dbReference type="EMBL" id="DAE08526.1"/>
    </source>
</evidence>
<dbReference type="GO" id="GO:0005525">
    <property type="term" value="F:GTP binding"/>
    <property type="evidence" value="ECO:0007669"/>
    <property type="project" value="UniProtKB-KW"/>
</dbReference>
<dbReference type="PANTHER" id="PTHR43749">
    <property type="entry name" value="RNA-SPLICING LIGASE RTCB"/>
    <property type="match status" value="1"/>
</dbReference>
<dbReference type="GO" id="GO:0006281">
    <property type="term" value="P:DNA repair"/>
    <property type="evidence" value="ECO:0007669"/>
    <property type="project" value="TreeGrafter"/>
</dbReference>
<evidence type="ECO:0000256" key="1">
    <source>
        <dbReference type="ARBA" id="ARBA00001936"/>
    </source>
</evidence>
<keyword evidence="7" id="KW-0464">Manganese</keyword>